<keyword evidence="3" id="KW-1185">Reference proteome</keyword>
<dbReference type="RefSeq" id="WP_146389291.1">
    <property type="nucleotide sequence ID" value="NZ_VOHK01000009.1"/>
</dbReference>
<evidence type="ECO:0000313" key="2">
    <source>
        <dbReference type="EMBL" id="TWT17593.1"/>
    </source>
</evidence>
<name>A0A5C5TTS1_9GAMM</name>
<accession>A0A5C5TTS1</accession>
<feature type="transmembrane region" description="Helical" evidence="1">
    <location>
        <begin position="44"/>
        <end position="62"/>
    </location>
</feature>
<evidence type="ECO:0000313" key="3">
    <source>
        <dbReference type="Proteomes" id="UP000319980"/>
    </source>
</evidence>
<keyword evidence="1" id="KW-1133">Transmembrane helix</keyword>
<protein>
    <recommendedName>
        <fullName evidence="4">DoxX family protein</fullName>
    </recommendedName>
</protein>
<comment type="caution">
    <text evidence="2">The sequence shown here is derived from an EMBL/GenBank/DDBJ whole genome shotgun (WGS) entry which is preliminary data.</text>
</comment>
<organism evidence="2 3">
    <name type="scientific">Luteimonas marina</name>
    <dbReference type="NCBI Taxonomy" id="488485"/>
    <lineage>
        <taxon>Bacteria</taxon>
        <taxon>Pseudomonadati</taxon>
        <taxon>Pseudomonadota</taxon>
        <taxon>Gammaproteobacteria</taxon>
        <taxon>Lysobacterales</taxon>
        <taxon>Lysobacteraceae</taxon>
        <taxon>Luteimonas</taxon>
    </lineage>
</organism>
<feature type="transmembrane region" description="Helical" evidence="1">
    <location>
        <begin position="100"/>
        <end position="119"/>
    </location>
</feature>
<dbReference type="AlphaFoldDB" id="A0A5C5TTS1"/>
<feature type="transmembrane region" description="Helical" evidence="1">
    <location>
        <begin position="69"/>
        <end position="88"/>
    </location>
</feature>
<reference evidence="2 3" key="1">
    <citation type="journal article" date="2008" name="Int. J. Syst. Evol. Microbiol.">
        <title>Luteimonas marina sp. nov., isolated from seawater.</title>
        <authorList>
            <person name="Baik K.S."/>
            <person name="Park S.C."/>
            <person name="Kim M.S."/>
            <person name="Kim E.M."/>
            <person name="Park C."/>
            <person name="Chun J."/>
            <person name="Seong C.N."/>
        </authorList>
    </citation>
    <scope>NUCLEOTIDE SEQUENCE [LARGE SCALE GENOMIC DNA]</scope>
    <source>
        <strain evidence="2 3">FR1330</strain>
    </source>
</reference>
<evidence type="ECO:0000256" key="1">
    <source>
        <dbReference type="SAM" id="Phobius"/>
    </source>
</evidence>
<keyword evidence="1" id="KW-0812">Transmembrane</keyword>
<dbReference type="Proteomes" id="UP000319980">
    <property type="component" value="Unassembled WGS sequence"/>
</dbReference>
<gene>
    <name evidence="2" type="ORF">FQY83_16855</name>
</gene>
<keyword evidence="1" id="KW-0472">Membrane</keyword>
<evidence type="ECO:0008006" key="4">
    <source>
        <dbReference type="Google" id="ProtNLM"/>
    </source>
</evidence>
<dbReference type="OrthoDB" id="9792760at2"/>
<proteinExistence type="predicted"/>
<dbReference type="EMBL" id="VOHK01000009">
    <property type="protein sequence ID" value="TWT17593.1"/>
    <property type="molecule type" value="Genomic_DNA"/>
</dbReference>
<sequence>MSFRPSPTSPGITLARLLLASVFVVMGAWRLWRAWQGVPTSGATLSFSAAELVLGLLVAYGWKLRATALLAAALMAVDAILSHAFWSLPEPARSAQLLHFMKNANIVGGFLLLALTAPARRR</sequence>
<feature type="transmembrane region" description="Helical" evidence="1">
    <location>
        <begin position="12"/>
        <end position="32"/>
    </location>
</feature>